<dbReference type="KEGG" id="egu:105036355"/>
<dbReference type="FunFam" id="1.25.40.10:FF:000637">
    <property type="entry name" value="Pentatricopeptide repeat-containing protein"/>
    <property type="match status" value="1"/>
</dbReference>
<dbReference type="InterPro" id="IPR002885">
    <property type="entry name" value="PPR_rpt"/>
</dbReference>
<dbReference type="FunCoup" id="A0A6J0PF57">
    <property type="interactions" value="1747"/>
</dbReference>
<feature type="repeat" description="PPR" evidence="2">
    <location>
        <begin position="300"/>
        <end position="334"/>
    </location>
</feature>
<dbReference type="FunFam" id="1.25.40.10:FF:000627">
    <property type="entry name" value="Pentatricopeptide repeat-containing protein"/>
    <property type="match status" value="1"/>
</dbReference>
<organism evidence="4 5">
    <name type="scientific">Elaeis guineensis var. tenera</name>
    <name type="common">Oil palm</name>
    <dbReference type="NCBI Taxonomy" id="51953"/>
    <lineage>
        <taxon>Eukaryota</taxon>
        <taxon>Viridiplantae</taxon>
        <taxon>Streptophyta</taxon>
        <taxon>Embryophyta</taxon>
        <taxon>Tracheophyta</taxon>
        <taxon>Spermatophyta</taxon>
        <taxon>Magnoliopsida</taxon>
        <taxon>Liliopsida</taxon>
        <taxon>Arecaceae</taxon>
        <taxon>Arecoideae</taxon>
        <taxon>Cocoseae</taxon>
        <taxon>Elaeidinae</taxon>
        <taxon>Elaeis</taxon>
    </lineage>
</organism>
<dbReference type="RefSeq" id="XP_019704030.1">
    <property type="nucleotide sequence ID" value="XM_019848471.1"/>
</dbReference>
<feature type="repeat" description="PPR" evidence="2">
    <location>
        <begin position="234"/>
        <end position="264"/>
    </location>
</feature>
<feature type="region of interest" description="Disordered" evidence="3">
    <location>
        <begin position="17"/>
        <end position="58"/>
    </location>
</feature>
<dbReference type="InterPro" id="IPR046960">
    <property type="entry name" value="PPR_At4g14850-like_plant"/>
</dbReference>
<dbReference type="GO" id="GO:0009451">
    <property type="term" value="P:RNA modification"/>
    <property type="evidence" value="ECO:0007669"/>
    <property type="project" value="InterPro"/>
</dbReference>
<feature type="compositionally biased region" description="Polar residues" evidence="3">
    <location>
        <begin position="38"/>
        <end position="53"/>
    </location>
</feature>
<feature type="repeat" description="PPR" evidence="2">
    <location>
        <begin position="401"/>
        <end position="435"/>
    </location>
</feature>
<sequence>MSIPSLLPKSHLSSTQAHIQKPWKNPLPLPHPNIPTPQASSKSPINQEEQQAPSIPPLSNHPLNSLIDSIKSFSSHGHLSKAFTTFSFLRLHSSSLLLPIPLSCLLSCTTSQRALPQGHQLHALILSLGLQDHPSLLPRLTTFYATFNLRSDARAAVFSSNTFHVLPWNLLISACVRDGFPADALLVYKEMVRRGVEPDRFTFPSVLRACSEVLDLDLGKEVHRCIENGSMGWNLFAYNALVAMYSKCGELGVARKLFDEMPERDVVSWNSMISGYASKGMWDKALELFDMMRAGSLEVSSVTWNTIIGGSLQMSNYREALRLISQMRASGSAMDFVTLIVGLNACSRLGSLRLGKEIHGLAIHTFCDGFETVRNALITMYSRCKDMDSANILFQMAEIRSLVTWNAMIAGFALSDQAEEASQVFRDMIHSGVEPNYVTVVTYLALCARVANLQHGRELHCFITKHGFEGHRLLWNSLVDMYSKSGRILVARKVFDVMSDRDEVSYTSMIAGYGMQGEGITALELFDGMIDSGIKPDHIAMVAVLSACSHSGLVSQGQALFEKMVDSYNVVPRMEHYSCMVDLFSRAGLLGKAEEILDGTPFPPTSAMWAALVGACQVYGNTEIGERAARKLLEMRTDNSGHYVLIANMYAAAGCWEELAKVRTMMRDLGVRKAPGLAWADLGNGFHPFVVGDRSNPLAPEIYEMLEGLTDQMRDAGYVGNLDLWLEEETKG</sequence>
<dbReference type="FunFam" id="1.25.40.10:FF:000344">
    <property type="entry name" value="Pentatricopeptide repeat-containing protein"/>
    <property type="match status" value="1"/>
</dbReference>
<dbReference type="Pfam" id="PF13041">
    <property type="entry name" value="PPR_2"/>
    <property type="match status" value="3"/>
</dbReference>
<feature type="repeat" description="PPR" evidence="2">
    <location>
        <begin position="265"/>
        <end position="299"/>
    </location>
</feature>
<evidence type="ECO:0000256" key="3">
    <source>
        <dbReference type="SAM" id="MobiDB-lite"/>
    </source>
</evidence>
<dbReference type="InterPro" id="IPR011990">
    <property type="entry name" value="TPR-like_helical_dom_sf"/>
</dbReference>
<dbReference type="Pfam" id="PF20430">
    <property type="entry name" value="Eplus_motif"/>
    <property type="match status" value="1"/>
</dbReference>
<dbReference type="Proteomes" id="UP000504607">
    <property type="component" value="Chromosome 2"/>
</dbReference>
<dbReference type="PANTHER" id="PTHR47926:SF375">
    <property type="entry name" value="PENTATRICOPEPTIDE REPEAT-CONTAINING PROTEIN"/>
    <property type="match status" value="1"/>
</dbReference>
<protein>
    <submittedName>
        <fullName evidence="5">Pentatricopeptide repeat-containing protein At1g71490</fullName>
    </submittedName>
</protein>
<dbReference type="OrthoDB" id="185373at2759"/>
<keyword evidence="4" id="KW-1185">Reference proteome</keyword>
<gene>
    <name evidence="5" type="primary">LOC105036355</name>
</gene>
<evidence type="ECO:0000313" key="5">
    <source>
        <dbReference type="RefSeq" id="XP_019704030.1"/>
    </source>
</evidence>
<dbReference type="Gene3D" id="1.25.40.10">
    <property type="entry name" value="Tetratricopeptide repeat domain"/>
    <property type="match status" value="4"/>
</dbReference>
<evidence type="ECO:0000313" key="4">
    <source>
        <dbReference type="Proteomes" id="UP000504607"/>
    </source>
</evidence>
<dbReference type="InterPro" id="IPR046848">
    <property type="entry name" value="E_motif"/>
</dbReference>
<feature type="repeat" description="PPR" evidence="2">
    <location>
        <begin position="164"/>
        <end position="198"/>
    </location>
</feature>
<name>A0A6J0PF57_ELAGV</name>
<dbReference type="Pfam" id="PF20431">
    <property type="entry name" value="E_motif"/>
    <property type="match status" value="1"/>
</dbReference>
<evidence type="ECO:0000256" key="1">
    <source>
        <dbReference type="ARBA" id="ARBA00022737"/>
    </source>
</evidence>
<dbReference type="PROSITE" id="PS51375">
    <property type="entry name" value="PPR"/>
    <property type="match status" value="6"/>
</dbReference>
<keyword evidence="1" id="KW-0677">Repeat</keyword>
<accession>A0A6J0PF57</accession>
<dbReference type="InterPro" id="IPR046849">
    <property type="entry name" value="E2_motif"/>
</dbReference>
<dbReference type="Pfam" id="PF01535">
    <property type="entry name" value="PPR"/>
    <property type="match status" value="5"/>
</dbReference>
<dbReference type="GO" id="GO:0003723">
    <property type="term" value="F:RNA binding"/>
    <property type="evidence" value="ECO:0007669"/>
    <property type="project" value="InterPro"/>
</dbReference>
<dbReference type="InParanoid" id="A0A6J0PF57"/>
<proteinExistence type="predicted"/>
<dbReference type="NCBIfam" id="TIGR00756">
    <property type="entry name" value="PPR"/>
    <property type="match status" value="7"/>
</dbReference>
<dbReference type="AlphaFoldDB" id="A0A6J0PF57"/>
<dbReference type="GeneID" id="105036355"/>
<reference evidence="5" key="1">
    <citation type="submission" date="2025-08" db="UniProtKB">
        <authorList>
            <consortium name="RefSeq"/>
        </authorList>
    </citation>
    <scope>IDENTIFICATION</scope>
</reference>
<dbReference type="PANTHER" id="PTHR47926">
    <property type="entry name" value="PENTATRICOPEPTIDE REPEAT-CONTAINING PROTEIN"/>
    <property type="match status" value="1"/>
</dbReference>
<feature type="repeat" description="PPR" evidence="2">
    <location>
        <begin position="502"/>
        <end position="536"/>
    </location>
</feature>
<feature type="compositionally biased region" description="Pro residues" evidence="3">
    <location>
        <begin position="25"/>
        <end position="35"/>
    </location>
</feature>
<evidence type="ECO:0000256" key="2">
    <source>
        <dbReference type="PROSITE-ProRule" id="PRU00708"/>
    </source>
</evidence>